<dbReference type="PANTHER" id="PTHR24320">
    <property type="entry name" value="RETINOL DEHYDROGENASE"/>
    <property type="match status" value="1"/>
</dbReference>
<evidence type="ECO:0000313" key="4">
    <source>
        <dbReference type="EMBL" id="KXJ96380.1"/>
    </source>
</evidence>
<dbReference type="AlphaFoldDB" id="A0A136JGU1"/>
<dbReference type="InterPro" id="IPR002347">
    <property type="entry name" value="SDR_fam"/>
</dbReference>
<protein>
    <recommendedName>
        <fullName evidence="6">Short chain dehydrogenase</fullName>
    </recommendedName>
</protein>
<feature type="compositionally biased region" description="Basic and acidic residues" evidence="3">
    <location>
        <begin position="225"/>
        <end position="239"/>
    </location>
</feature>
<dbReference type="PRINTS" id="PR00081">
    <property type="entry name" value="GDHRDH"/>
</dbReference>
<accession>A0A136JGU1</accession>
<feature type="region of interest" description="Disordered" evidence="3">
    <location>
        <begin position="217"/>
        <end position="239"/>
    </location>
</feature>
<comment type="similarity">
    <text evidence="1">Belongs to the short-chain dehydrogenases/reductases (SDR) family.</text>
</comment>
<dbReference type="SUPFAM" id="SSF51735">
    <property type="entry name" value="NAD(P)-binding Rossmann-fold domains"/>
    <property type="match status" value="1"/>
</dbReference>
<dbReference type="OrthoDB" id="191139at2759"/>
<name>A0A136JGU1_9PEZI</name>
<evidence type="ECO:0000256" key="1">
    <source>
        <dbReference type="ARBA" id="ARBA00006484"/>
    </source>
</evidence>
<dbReference type="Proteomes" id="UP000070501">
    <property type="component" value="Unassembled WGS sequence"/>
</dbReference>
<organism evidence="4 5">
    <name type="scientific">Microdochium bolleyi</name>
    <dbReference type="NCBI Taxonomy" id="196109"/>
    <lineage>
        <taxon>Eukaryota</taxon>
        <taxon>Fungi</taxon>
        <taxon>Dikarya</taxon>
        <taxon>Ascomycota</taxon>
        <taxon>Pezizomycotina</taxon>
        <taxon>Sordariomycetes</taxon>
        <taxon>Xylariomycetidae</taxon>
        <taxon>Xylariales</taxon>
        <taxon>Microdochiaceae</taxon>
        <taxon>Microdochium</taxon>
    </lineage>
</organism>
<evidence type="ECO:0000256" key="3">
    <source>
        <dbReference type="SAM" id="MobiDB-lite"/>
    </source>
</evidence>
<keyword evidence="2" id="KW-0560">Oxidoreductase</keyword>
<evidence type="ECO:0000256" key="2">
    <source>
        <dbReference type="ARBA" id="ARBA00023002"/>
    </source>
</evidence>
<dbReference type="GO" id="GO:0016491">
    <property type="term" value="F:oxidoreductase activity"/>
    <property type="evidence" value="ECO:0007669"/>
    <property type="project" value="UniProtKB-KW"/>
</dbReference>
<proteinExistence type="inferred from homology"/>
<dbReference type="PANTHER" id="PTHR24320:SF274">
    <property type="entry name" value="CHAIN DEHYDROGENASE, PUTATIVE (AFU_ORTHOLOGUE AFUA_4G00440)-RELATED"/>
    <property type="match status" value="1"/>
</dbReference>
<dbReference type="STRING" id="196109.A0A136JGU1"/>
<dbReference type="InterPro" id="IPR036291">
    <property type="entry name" value="NAD(P)-bd_dom_sf"/>
</dbReference>
<dbReference type="InParanoid" id="A0A136JGU1"/>
<keyword evidence="5" id="KW-1185">Reference proteome</keyword>
<dbReference type="EMBL" id="KQ964245">
    <property type="protein sequence ID" value="KXJ96380.1"/>
    <property type="molecule type" value="Genomic_DNA"/>
</dbReference>
<reference evidence="5" key="1">
    <citation type="submission" date="2016-02" db="EMBL/GenBank/DDBJ databases">
        <title>Draft genome sequence of Microdochium bolleyi, a fungal endophyte of beachgrass.</title>
        <authorList>
            <consortium name="DOE Joint Genome Institute"/>
            <person name="David A.S."/>
            <person name="May G."/>
            <person name="Haridas S."/>
            <person name="Lim J."/>
            <person name="Wang M."/>
            <person name="Labutti K."/>
            <person name="Lipzen A."/>
            <person name="Barry K."/>
            <person name="Grigoriev I.V."/>
        </authorList>
    </citation>
    <scope>NUCLEOTIDE SEQUENCE [LARGE SCALE GENOMIC DNA]</scope>
    <source>
        <strain evidence="5">J235TASD1</strain>
    </source>
</reference>
<evidence type="ECO:0000313" key="5">
    <source>
        <dbReference type="Proteomes" id="UP000070501"/>
    </source>
</evidence>
<gene>
    <name evidence="4" type="ORF">Micbo1qcDRAFT_170217</name>
</gene>
<dbReference type="Gene3D" id="3.40.50.720">
    <property type="entry name" value="NAD(P)-binding Rossmann-like Domain"/>
    <property type="match status" value="1"/>
</dbReference>
<sequence>MAKIFITGSADGLGSLSAQALAKRGHAVYLHARNAQRAEDARKACPEAKDVYVADLSSMEQTRRLASQLSESGPWDAIVHNAGIMAQPSADGGSAADDKLPPLFAANTVAPYLLTALVNPPPKRYVFVSSSMHMGGDPSDAALGNPQQGCSYSDSKLHDALLTFFFTKSLASKGVTCNVLDPGWVPTKMGGSGATEDINDSVGTYVMLAEGSGAAEGKTGKYWKTSREKEPMAEVKDEGKQQILVDSLARITGVGPPS</sequence>
<dbReference type="Pfam" id="PF00106">
    <property type="entry name" value="adh_short"/>
    <property type="match status" value="1"/>
</dbReference>
<evidence type="ECO:0008006" key="6">
    <source>
        <dbReference type="Google" id="ProtNLM"/>
    </source>
</evidence>